<accession>A0A0F9NVG4</accession>
<evidence type="ECO:0000313" key="1">
    <source>
        <dbReference type="EMBL" id="KKM92860.1"/>
    </source>
</evidence>
<reference evidence="1" key="1">
    <citation type="journal article" date="2015" name="Nature">
        <title>Complex archaea that bridge the gap between prokaryotes and eukaryotes.</title>
        <authorList>
            <person name="Spang A."/>
            <person name="Saw J.H."/>
            <person name="Jorgensen S.L."/>
            <person name="Zaremba-Niedzwiedzka K."/>
            <person name="Martijn J."/>
            <person name="Lind A.E."/>
            <person name="van Eijk R."/>
            <person name="Schleper C."/>
            <person name="Guy L."/>
            <person name="Ettema T.J."/>
        </authorList>
    </citation>
    <scope>NUCLEOTIDE SEQUENCE</scope>
</reference>
<proteinExistence type="predicted"/>
<name>A0A0F9NVG4_9ZZZZ</name>
<protein>
    <submittedName>
        <fullName evidence="1">Uncharacterized protein</fullName>
    </submittedName>
</protein>
<gene>
    <name evidence="1" type="ORF">LCGC14_1214320</name>
</gene>
<sequence length="68" mass="7273">MAEPTQKASGIEALISGMMGKDRTATIKANKCMTCDGEATTFSDALSRKEYAISGMCQVCQDKTFGDK</sequence>
<dbReference type="EMBL" id="LAZR01006342">
    <property type="protein sequence ID" value="KKM92860.1"/>
    <property type="molecule type" value="Genomic_DNA"/>
</dbReference>
<organism evidence="1">
    <name type="scientific">marine sediment metagenome</name>
    <dbReference type="NCBI Taxonomy" id="412755"/>
    <lineage>
        <taxon>unclassified sequences</taxon>
        <taxon>metagenomes</taxon>
        <taxon>ecological metagenomes</taxon>
    </lineage>
</organism>
<comment type="caution">
    <text evidence="1">The sequence shown here is derived from an EMBL/GenBank/DDBJ whole genome shotgun (WGS) entry which is preliminary data.</text>
</comment>
<dbReference type="AlphaFoldDB" id="A0A0F9NVG4"/>